<feature type="compositionally biased region" description="Basic residues" evidence="1">
    <location>
        <begin position="91"/>
        <end position="104"/>
    </location>
</feature>
<dbReference type="Proteomes" id="UP000005622">
    <property type="component" value="Unassembled WGS sequence"/>
</dbReference>
<accession>H8ZEL6</accession>
<dbReference type="AlphaFoldDB" id="H8ZEL6"/>
<dbReference type="EMBL" id="JH604637">
    <property type="protein sequence ID" value="EHY64981.1"/>
    <property type="molecule type" value="Genomic_DNA"/>
</dbReference>
<sequence length="122" mass="14381">MTGCREIDLAIYFIGKSMNISRRIIKVLLKMHNKKILRVSYEIKRVICKCYEIMVPSINCRSRIVKETDGIYMWRECFSCGAKDKMRVSAKKRFSNGRKRREKKTLKEGEERAEVPETEGKI</sequence>
<evidence type="ECO:0000313" key="2">
    <source>
        <dbReference type="EMBL" id="EHY64981.1"/>
    </source>
</evidence>
<dbReference type="HOGENOM" id="CLU_2109677_0_0_1"/>
<feature type="region of interest" description="Disordered" evidence="1">
    <location>
        <begin position="91"/>
        <end position="122"/>
    </location>
</feature>
<evidence type="ECO:0000256" key="1">
    <source>
        <dbReference type="SAM" id="MobiDB-lite"/>
    </source>
</evidence>
<organism evidence="2">
    <name type="scientific">Nematocida ausubeli (strain ATCC PRA-371 / ERTm2)</name>
    <name type="common">Nematode killer fungus</name>
    <dbReference type="NCBI Taxonomy" id="1913371"/>
    <lineage>
        <taxon>Eukaryota</taxon>
        <taxon>Fungi</taxon>
        <taxon>Fungi incertae sedis</taxon>
        <taxon>Microsporidia</taxon>
        <taxon>Nematocida</taxon>
    </lineage>
</organism>
<name>H8ZEL6_NEMA1</name>
<reference evidence="2" key="1">
    <citation type="submission" date="2011-03" db="EMBL/GenBank/DDBJ databases">
        <title>The Genome Sequence of Nematocida sp1 strain ERTm2.</title>
        <authorList>
            <consortium name="The Broad Institute Genome Sequencing Platform"/>
            <consortium name="The Broad Institute Genome Sequencing Center for Infectious Disease"/>
            <person name="Cuomo C."/>
            <person name="Troemel E."/>
            <person name="Young S.K."/>
            <person name="Zeng Q."/>
            <person name="Gargeya S."/>
            <person name="Fitzgerald M."/>
            <person name="Haas B."/>
            <person name="Abouelleil A."/>
            <person name="Alvarado L."/>
            <person name="Arachchi H.M."/>
            <person name="Berlin A."/>
            <person name="Brown A."/>
            <person name="Chapman S.B."/>
            <person name="Chen Z."/>
            <person name="Dunbar C."/>
            <person name="Freedman E."/>
            <person name="Gearin G."/>
            <person name="Gellesch M."/>
            <person name="Goldberg J."/>
            <person name="Griggs A."/>
            <person name="Gujja S."/>
            <person name="Heilman E.R."/>
            <person name="Heiman D."/>
            <person name="Howarth C."/>
            <person name="Larson L."/>
            <person name="Lui A."/>
            <person name="MacDonald P.J.P."/>
            <person name="Mehta T."/>
            <person name="Montmayeur A."/>
            <person name="Murphy C."/>
            <person name="Neiman D."/>
            <person name="Pearson M."/>
            <person name="Priest M."/>
            <person name="Roberts A."/>
            <person name="Saif S."/>
            <person name="Shea T."/>
            <person name="Shenoy N."/>
            <person name="Sisk P."/>
            <person name="Stolte C."/>
            <person name="Sykes S."/>
            <person name="White J."/>
            <person name="Yandava C."/>
            <person name="Wortman J."/>
            <person name="Nusbaum C."/>
            <person name="Birren B."/>
        </authorList>
    </citation>
    <scope>NUCLEOTIDE SEQUENCE</scope>
    <source>
        <strain evidence="2">ERTm2</strain>
    </source>
</reference>
<feature type="compositionally biased region" description="Basic and acidic residues" evidence="1">
    <location>
        <begin position="105"/>
        <end position="122"/>
    </location>
</feature>
<gene>
    <name evidence="2" type="ORF">NERG_02037</name>
</gene>
<proteinExistence type="predicted"/>
<protein>
    <submittedName>
        <fullName evidence="2">Uncharacterized protein</fullName>
    </submittedName>
</protein>